<evidence type="ECO:0000256" key="1">
    <source>
        <dbReference type="ARBA" id="ARBA00008956"/>
    </source>
</evidence>
<dbReference type="GO" id="GO:0009908">
    <property type="term" value="P:flower development"/>
    <property type="evidence" value="ECO:0007669"/>
    <property type="project" value="UniProtKB-KW"/>
</dbReference>
<dbReference type="InterPro" id="IPR012474">
    <property type="entry name" value="Frigida"/>
</dbReference>
<comment type="similarity">
    <text evidence="1 5">Belongs to the Frigida family.</text>
</comment>
<name>A0A396JC39_MEDTR</name>
<dbReference type="AlphaFoldDB" id="A0A396JC39"/>
<dbReference type="PANTHER" id="PTHR31791">
    <property type="entry name" value="FRIGIDA-LIKE PROTEIN 3-RELATED"/>
    <property type="match status" value="1"/>
</dbReference>
<keyword evidence="3 5" id="KW-0221">Differentiation</keyword>
<evidence type="ECO:0000313" key="7">
    <source>
        <dbReference type="Proteomes" id="UP000265566"/>
    </source>
</evidence>
<accession>A0A396JC39</accession>
<comment type="caution">
    <text evidence="6">The sequence shown here is derived from an EMBL/GenBank/DDBJ whole genome shotgun (WGS) entry which is preliminary data.</text>
</comment>
<proteinExistence type="inferred from homology"/>
<dbReference type="EMBL" id="PSQE01000002">
    <property type="protein sequence ID" value="RHN75809.1"/>
    <property type="molecule type" value="Genomic_DNA"/>
</dbReference>
<sequence>MHDQSSRAFGGTSLQLGTSEKTDGVQSLYNGILVNLQESADFVEHLINRNQTVAAVKFSFAYDLDDKDHLVDMLRKYVKNAKLICESSCKKSNSIGIKDKARDEEIASLGTVLQCISDSNLESTGLLHADIEYRILELKAHKGY</sequence>
<dbReference type="PANTHER" id="PTHR31791:SF37">
    <property type="entry name" value="A_TM021B04.7 PROTEIN"/>
    <property type="match status" value="1"/>
</dbReference>
<keyword evidence="2 5" id="KW-0217">Developmental protein</keyword>
<dbReference type="Gramene" id="rna12062">
    <property type="protein sequence ID" value="RHN75809.1"/>
    <property type="gene ID" value="gene12062"/>
</dbReference>
<organism evidence="6 7">
    <name type="scientific">Medicago truncatula</name>
    <name type="common">Barrel medic</name>
    <name type="synonym">Medicago tribuloides</name>
    <dbReference type="NCBI Taxonomy" id="3880"/>
    <lineage>
        <taxon>Eukaryota</taxon>
        <taxon>Viridiplantae</taxon>
        <taxon>Streptophyta</taxon>
        <taxon>Embryophyta</taxon>
        <taxon>Tracheophyta</taxon>
        <taxon>Spermatophyta</taxon>
        <taxon>Magnoliopsida</taxon>
        <taxon>eudicotyledons</taxon>
        <taxon>Gunneridae</taxon>
        <taxon>Pentapetalae</taxon>
        <taxon>rosids</taxon>
        <taxon>fabids</taxon>
        <taxon>Fabales</taxon>
        <taxon>Fabaceae</taxon>
        <taxon>Papilionoideae</taxon>
        <taxon>50 kb inversion clade</taxon>
        <taxon>NPAAA clade</taxon>
        <taxon>Hologalegina</taxon>
        <taxon>IRL clade</taxon>
        <taxon>Trifolieae</taxon>
        <taxon>Medicago</taxon>
    </lineage>
</organism>
<evidence type="ECO:0000256" key="5">
    <source>
        <dbReference type="RuleBase" id="RU364012"/>
    </source>
</evidence>
<dbReference type="Pfam" id="PF07899">
    <property type="entry name" value="Frigida"/>
    <property type="match status" value="1"/>
</dbReference>
<evidence type="ECO:0000256" key="3">
    <source>
        <dbReference type="ARBA" id="ARBA00022782"/>
    </source>
</evidence>
<dbReference type="GO" id="GO:0030154">
    <property type="term" value="P:cell differentiation"/>
    <property type="evidence" value="ECO:0007669"/>
    <property type="project" value="UniProtKB-KW"/>
</dbReference>
<protein>
    <recommendedName>
        <fullName evidence="5">FRIGIDA-like protein</fullName>
    </recommendedName>
</protein>
<gene>
    <name evidence="6" type="ORF">MtrunA17_Chr2g0325271</name>
</gene>
<dbReference type="Proteomes" id="UP000265566">
    <property type="component" value="Chromosome 2"/>
</dbReference>
<reference evidence="7" key="1">
    <citation type="journal article" date="2018" name="Nat. Plants">
        <title>Whole-genome landscape of Medicago truncatula symbiotic genes.</title>
        <authorList>
            <person name="Pecrix Y."/>
            <person name="Staton S.E."/>
            <person name="Sallet E."/>
            <person name="Lelandais-Briere C."/>
            <person name="Moreau S."/>
            <person name="Carrere S."/>
            <person name="Blein T."/>
            <person name="Jardinaud M.F."/>
            <person name="Latrasse D."/>
            <person name="Zouine M."/>
            <person name="Zahm M."/>
            <person name="Kreplak J."/>
            <person name="Mayjonade B."/>
            <person name="Satge C."/>
            <person name="Perez M."/>
            <person name="Cauet S."/>
            <person name="Marande W."/>
            <person name="Chantry-Darmon C."/>
            <person name="Lopez-Roques C."/>
            <person name="Bouchez O."/>
            <person name="Berard A."/>
            <person name="Debelle F."/>
            <person name="Munos S."/>
            <person name="Bendahmane A."/>
            <person name="Berges H."/>
            <person name="Niebel A."/>
            <person name="Buitink J."/>
            <person name="Frugier F."/>
            <person name="Benhamed M."/>
            <person name="Crespi M."/>
            <person name="Gouzy J."/>
            <person name="Gamas P."/>
        </authorList>
    </citation>
    <scope>NUCLEOTIDE SEQUENCE [LARGE SCALE GENOMIC DNA]</scope>
    <source>
        <strain evidence="7">cv. Jemalong A17</strain>
    </source>
</reference>
<evidence type="ECO:0000313" key="6">
    <source>
        <dbReference type="EMBL" id="RHN75809.1"/>
    </source>
</evidence>
<evidence type="ECO:0000256" key="2">
    <source>
        <dbReference type="ARBA" id="ARBA00022473"/>
    </source>
</evidence>
<evidence type="ECO:0000256" key="4">
    <source>
        <dbReference type="ARBA" id="ARBA00023089"/>
    </source>
</evidence>
<keyword evidence="4 5" id="KW-0287">Flowering</keyword>